<keyword evidence="2 5" id="KW-0812">Transmembrane</keyword>
<evidence type="ECO:0000256" key="2">
    <source>
        <dbReference type="ARBA" id="ARBA00022692"/>
    </source>
</evidence>
<name>B0DS38_LACBS</name>
<dbReference type="InterPro" id="IPR027417">
    <property type="entry name" value="P-loop_NTPase"/>
</dbReference>
<feature type="transmembrane region" description="Helical" evidence="5">
    <location>
        <begin position="62"/>
        <end position="82"/>
    </location>
</feature>
<proteinExistence type="predicted"/>
<dbReference type="PANTHER" id="PTHR24221:SF648">
    <property type="entry name" value="ABC-TYPE TRANSPORTER ATR1"/>
    <property type="match status" value="1"/>
</dbReference>
<evidence type="ECO:0000259" key="6">
    <source>
        <dbReference type="Pfam" id="PF00005"/>
    </source>
</evidence>
<dbReference type="PANTHER" id="PTHR24221">
    <property type="entry name" value="ATP-BINDING CASSETTE SUB-FAMILY B"/>
    <property type="match status" value="1"/>
</dbReference>
<protein>
    <submittedName>
        <fullName evidence="7">Predicted protein</fullName>
    </submittedName>
</protein>
<gene>
    <name evidence="7" type="ORF">LACBIDRAFT_308327</name>
</gene>
<organism evidence="8">
    <name type="scientific">Laccaria bicolor (strain S238N-H82 / ATCC MYA-4686)</name>
    <name type="common">Bicoloured deceiver</name>
    <name type="synonym">Laccaria laccata var. bicolor</name>
    <dbReference type="NCBI Taxonomy" id="486041"/>
    <lineage>
        <taxon>Eukaryota</taxon>
        <taxon>Fungi</taxon>
        <taxon>Dikarya</taxon>
        <taxon>Basidiomycota</taxon>
        <taxon>Agaricomycotina</taxon>
        <taxon>Agaricomycetes</taxon>
        <taxon>Agaricomycetidae</taxon>
        <taxon>Agaricales</taxon>
        <taxon>Agaricineae</taxon>
        <taxon>Hydnangiaceae</taxon>
        <taxon>Laccaria</taxon>
    </lineage>
</organism>
<dbReference type="AlphaFoldDB" id="B0DS38"/>
<comment type="subcellular location">
    <subcellularLocation>
        <location evidence="1">Membrane</location>
        <topology evidence="1">Multi-pass membrane protein</topology>
    </subcellularLocation>
</comment>
<keyword evidence="4 5" id="KW-0472">Membrane</keyword>
<dbReference type="InterPro" id="IPR036640">
    <property type="entry name" value="ABC1_TM_sf"/>
</dbReference>
<evidence type="ECO:0000256" key="4">
    <source>
        <dbReference type="ARBA" id="ARBA00023136"/>
    </source>
</evidence>
<evidence type="ECO:0000256" key="5">
    <source>
        <dbReference type="SAM" id="Phobius"/>
    </source>
</evidence>
<dbReference type="GO" id="GO:0016020">
    <property type="term" value="C:membrane"/>
    <property type="evidence" value="ECO:0007669"/>
    <property type="project" value="UniProtKB-SubCell"/>
</dbReference>
<dbReference type="EMBL" id="DS547129">
    <property type="protein sequence ID" value="EDR02631.1"/>
    <property type="molecule type" value="Genomic_DNA"/>
</dbReference>
<dbReference type="Gene3D" id="3.40.50.300">
    <property type="entry name" value="P-loop containing nucleotide triphosphate hydrolases"/>
    <property type="match status" value="1"/>
</dbReference>
<feature type="transmembrane region" description="Helical" evidence="5">
    <location>
        <begin position="34"/>
        <end position="56"/>
    </location>
</feature>
<dbReference type="SUPFAM" id="SSF90123">
    <property type="entry name" value="ABC transporter transmembrane region"/>
    <property type="match status" value="1"/>
</dbReference>
<keyword evidence="3 5" id="KW-1133">Transmembrane helix</keyword>
<dbReference type="STRING" id="486041.B0DS38"/>
<evidence type="ECO:0000313" key="7">
    <source>
        <dbReference type="EMBL" id="EDR02631.1"/>
    </source>
</evidence>
<dbReference type="Pfam" id="PF00005">
    <property type="entry name" value="ABC_tran"/>
    <property type="match status" value="1"/>
</dbReference>
<dbReference type="GeneID" id="6082405"/>
<evidence type="ECO:0000256" key="3">
    <source>
        <dbReference type="ARBA" id="ARBA00022989"/>
    </source>
</evidence>
<dbReference type="InterPro" id="IPR039421">
    <property type="entry name" value="Type_1_exporter"/>
</dbReference>
<evidence type="ECO:0000256" key="1">
    <source>
        <dbReference type="ARBA" id="ARBA00004141"/>
    </source>
</evidence>
<keyword evidence="8" id="KW-1185">Reference proteome</keyword>
<dbReference type="SUPFAM" id="SSF52540">
    <property type="entry name" value="P-loop containing nucleoside triphosphate hydrolases"/>
    <property type="match status" value="1"/>
</dbReference>
<dbReference type="GO" id="GO:0042626">
    <property type="term" value="F:ATPase-coupled transmembrane transporter activity"/>
    <property type="evidence" value="ECO:0007669"/>
    <property type="project" value="TreeGrafter"/>
</dbReference>
<dbReference type="OrthoDB" id="6500128at2759"/>
<sequence>MAFEGIFHSHFDLATDKALTTGVRGAFVLGCTHGLASALIYLAEAVVFYVSAIIIARGTYTYLQMVEVLNLVVFPVTIGSLLMPSKDREVWTDFNRLMQLDITSTKKSKGVVRPELAGRINFNNVHFFYAGRPAVLVLRNINLSIDDGECIAIVGPSGSGKSTLAALLQRLYEPTIGAITIGLNRLCNIEANHLRDHVSVVSQHPNLFDATTAENIRYGNQAISDYDIRRAAKAAQVGVGRGVVIVRSLLD</sequence>
<dbReference type="InterPro" id="IPR003439">
    <property type="entry name" value="ABC_transporter-like_ATP-bd"/>
</dbReference>
<dbReference type="InParanoid" id="B0DS38"/>
<dbReference type="GO" id="GO:0016887">
    <property type="term" value="F:ATP hydrolysis activity"/>
    <property type="evidence" value="ECO:0007669"/>
    <property type="project" value="InterPro"/>
</dbReference>
<dbReference type="Proteomes" id="UP000001194">
    <property type="component" value="Unassembled WGS sequence"/>
</dbReference>
<dbReference type="KEGG" id="lbc:LACBIDRAFT_308327"/>
<evidence type="ECO:0000313" key="8">
    <source>
        <dbReference type="Proteomes" id="UP000001194"/>
    </source>
</evidence>
<dbReference type="RefSeq" id="XP_001886675.1">
    <property type="nucleotide sequence ID" value="XM_001886640.1"/>
</dbReference>
<dbReference type="HOGENOM" id="CLU_000604_84_0_1"/>
<feature type="domain" description="ABC transporter" evidence="6">
    <location>
        <begin position="138"/>
        <end position="226"/>
    </location>
</feature>
<dbReference type="Gene3D" id="1.20.1560.10">
    <property type="entry name" value="ABC transporter type 1, transmembrane domain"/>
    <property type="match status" value="1"/>
</dbReference>
<accession>B0DS38</accession>
<dbReference type="GO" id="GO:0005524">
    <property type="term" value="F:ATP binding"/>
    <property type="evidence" value="ECO:0007669"/>
    <property type="project" value="InterPro"/>
</dbReference>
<reference evidence="7 8" key="1">
    <citation type="journal article" date="2008" name="Nature">
        <title>The genome of Laccaria bicolor provides insights into mycorrhizal symbiosis.</title>
        <authorList>
            <person name="Martin F."/>
            <person name="Aerts A."/>
            <person name="Ahren D."/>
            <person name="Brun A."/>
            <person name="Danchin E.G.J."/>
            <person name="Duchaussoy F."/>
            <person name="Gibon J."/>
            <person name="Kohler A."/>
            <person name="Lindquist E."/>
            <person name="Pereda V."/>
            <person name="Salamov A."/>
            <person name="Shapiro H.J."/>
            <person name="Wuyts J."/>
            <person name="Blaudez D."/>
            <person name="Buee M."/>
            <person name="Brokstein P."/>
            <person name="Canbaeck B."/>
            <person name="Cohen D."/>
            <person name="Courty P.E."/>
            <person name="Coutinho P.M."/>
            <person name="Delaruelle C."/>
            <person name="Detter J.C."/>
            <person name="Deveau A."/>
            <person name="DiFazio S."/>
            <person name="Duplessis S."/>
            <person name="Fraissinet-Tachet L."/>
            <person name="Lucic E."/>
            <person name="Frey-Klett P."/>
            <person name="Fourrey C."/>
            <person name="Feussner I."/>
            <person name="Gay G."/>
            <person name="Grimwood J."/>
            <person name="Hoegger P.J."/>
            <person name="Jain P."/>
            <person name="Kilaru S."/>
            <person name="Labbe J."/>
            <person name="Lin Y.C."/>
            <person name="Legue V."/>
            <person name="Le Tacon F."/>
            <person name="Marmeisse R."/>
            <person name="Melayah D."/>
            <person name="Montanini B."/>
            <person name="Muratet M."/>
            <person name="Nehls U."/>
            <person name="Niculita-Hirzel H."/>
            <person name="Oudot-Le Secq M.P."/>
            <person name="Peter M."/>
            <person name="Quesneville H."/>
            <person name="Rajashekar B."/>
            <person name="Reich M."/>
            <person name="Rouhier N."/>
            <person name="Schmutz J."/>
            <person name="Yin T."/>
            <person name="Chalot M."/>
            <person name="Henrissat B."/>
            <person name="Kuees U."/>
            <person name="Lucas S."/>
            <person name="Van de Peer Y."/>
            <person name="Podila G.K."/>
            <person name="Polle A."/>
            <person name="Pukkila P.J."/>
            <person name="Richardson P.M."/>
            <person name="Rouze P."/>
            <person name="Sanders I.R."/>
            <person name="Stajich J.E."/>
            <person name="Tunlid A."/>
            <person name="Tuskan G."/>
            <person name="Grigoriev I.V."/>
        </authorList>
    </citation>
    <scope>NUCLEOTIDE SEQUENCE [LARGE SCALE GENOMIC DNA]</scope>
    <source>
        <strain evidence="8">S238N-H82 / ATCC MYA-4686</strain>
    </source>
</reference>